<reference evidence="1 2" key="1">
    <citation type="submission" date="2021-06" db="EMBL/GenBank/DDBJ databases">
        <authorList>
            <person name="Palmer J.M."/>
        </authorList>
    </citation>
    <scope>NUCLEOTIDE SEQUENCE [LARGE SCALE GENOMIC DNA]</scope>
    <source>
        <strain evidence="1 2">GA_2019</strain>
        <tissue evidence="1">Muscle</tissue>
    </source>
</reference>
<dbReference type="PRINTS" id="PR00620">
    <property type="entry name" value="HISTONEH2A"/>
</dbReference>
<evidence type="ECO:0000313" key="2">
    <source>
        <dbReference type="Proteomes" id="UP001476798"/>
    </source>
</evidence>
<evidence type="ECO:0008006" key="3">
    <source>
        <dbReference type="Google" id="ProtNLM"/>
    </source>
</evidence>
<dbReference type="InterPro" id="IPR009072">
    <property type="entry name" value="Histone-fold"/>
</dbReference>
<proteinExistence type="predicted"/>
<sequence length="122" mass="13336">MHSRGMSAIYTCPRPGCDRVGEAPVLGMLRCHRLVGKGRLLAIPVLTSKEVPYSTARLEILELAGNAACNNRDPHNHLQLAVHNDKDLNKLLGGVTITQLFTHETHGEQPHNGSFKSHSPLT</sequence>
<accession>A0ABV0NU51</accession>
<organism evidence="1 2">
    <name type="scientific">Goodea atripinnis</name>
    <dbReference type="NCBI Taxonomy" id="208336"/>
    <lineage>
        <taxon>Eukaryota</taxon>
        <taxon>Metazoa</taxon>
        <taxon>Chordata</taxon>
        <taxon>Craniata</taxon>
        <taxon>Vertebrata</taxon>
        <taxon>Euteleostomi</taxon>
        <taxon>Actinopterygii</taxon>
        <taxon>Neopterygii</taxon>
        <taxon>Teleostei</taxon>
        <taxon>Neoteleostei</taxon>
        <taxon>Acanthomorphata</taxon>
        <taxon>Ovalentaria</taxon>
        <taxon>Atherinomorphae</taxon>
        <taxon>Cyprinodontiformes</taxon>
        <taxon>Goodeidae</taxon>
        <taxon>Goodea</taxon>
    </lineage>
</organism>
<dbReference type="Proteomes" id="UP001476798">
    <property type="component" value="Unassembled WGS sequence"/>
</dbReference>
<protein>
    <recommendedName>
        <fullName evidence="3">Histone H2A</fullName>
    </recommendedName>
</protein>
<evidence type="ECO:0000313" key="1">
    <source>
        <dbReference type="EMBL" id="MEQ2174551.1"/>
    </source>
</evidence>
<gene>
    <name evidence="1" type="ORF">GOODEAATRI_009022</name>
</gene>
<dbReference type="Gene3D" id="1.10.20.10">
    <property type="entry name" value="Histone, subunit A"/>
    <property type="match status" value="1"/>
</dbReference>
<keyword evidence="2" id="KW-1185">Reference proteome</keyword>
<comment type="caution">
    <text evidence="1">The sequence shown here is derived from an EMBL/GenBank/DDBJ whole genome shotgun (WGS) entry which is preliminary data.</text>
</comment>
<dbReference type="EMBL" id="JAHRIO010050468">
    <property type="protein sequence ID" value="MEQ2174551.1"/>
    <property type="molecule type" value="Genomic_DNA"/>
</dbReference>
<dbReference type="SUPFAM" id="SSF47113">
    <property type="entry name" value="Histone-fold"/>
    <property type="match status" value="1"/>
</dbReference>
<dbReference type="InterPro" id="IPR002119">
    <property type="entry name" value="Histone_H2A"/>
</dbReference>
<name>A0ABV0NU51_9TELE</name>